<dbReference type="InterPro" id="IPR057087">
    <property type="entry name" value="Gp12-like"/>
</dbReference>
<sequence>MVQSCGDAPDNPNVATSTLLTAPTDSQIYTALGEWLKTVLPAGTDIMQGQLNQTAQPIGPYCIMFLIARRRLATNSCTYTATERIVVEPTELTIQVSVFGNGAGNAVSVVQSLWRDLYAADFLTANGGILVPLYSSEPRQMQFVNGERQYEDAWSVDLKAQVNFTTTLPQQSATKLTVESFVANRPSTQE</sequence>
<name>A0A829WRQ9_GLUOY</name>
<organism evidence="2 3">
    <name type="scientific">Gluconobacter oxydans NBRC 3293</name>
    <dbReference type="NCBI Taxonomy" id="1315969"/>
    <lineage>
        <taxon>Bacteria</taxon>
        <taxon>Pseudomonadati</taxon>
        <taxon>Pseudomonadota</taxon>
        <taxon>Alphaproteobacteria</taxon>
        <taxon>Acetobacterales</taxon>
        <taxon>Acetobacteraceae</taxon>
        <taxon>Gluconobacter</taxon>
    </lineage>
</organism>
<comment type="caution">
    <text evidence="2">The sequence shown here is derived from an EMBL/GenBank/DDBJ whole genome shotgun (WGS) entry which is preliminary data.</text>
</comment>
<evidence type="ECO:0000259" key="1">
    <source>
        <dbReference type="Pfam" id="PF23961"/>
    </source>
</evidence>
<proteinExistence type="predicted"/>
<dbReference type="AlphaFoldDB" id="A0A829WRQ9"/>
<reference evidence="2 3" key="1">
    <citation type="submission" date="2013-04" db="EMBL/GenBank/DDBJ databases">
        <title>Gluconobacter oxydans NBRC 3293 whole genome sequence.</title>
        <authorList>
            <person name="Matsutani M."/>
            <person name="Yakushi T."/>
            <person name="Matsushita K."/>
        </authorList>
    </citation>
    <scope>NUCLEOTIDE SEQUENCE [LARGE SCALE GENOMIC DNA]</scope>
    <source>
        <strain evidence="2 3">NBRC 3293</strain>
    </source>
</reference>
<dbReference type="Pfam" id="PF23961">
    <property type="entry name" value="Phage_tail_terminator_9"/>
    <property type="match status" value="1"/>
</dbReference>
<accession>A0A829WRQ9</accession>
<dbReference type="RefSeq" id="WP_172493315.1">
    <property type="nucleotide sequence ID" value="NZ_BARJ01000012.1"/>
</dbReference>
<gene>
    <name evidence="2" type="ORF">NBRC3293_2362</name>
</gene>
<feature type="domain" description="Phage neck terminator protein gp12-like" evidence="1">
    <location>
        <begin position="27"/>
        <end position="178"/>
    </location>
</feature>
<evidence type="ECO:0000313" key="3">
    <source>
        <dbReference type="Proteomes" id="UP000484858"/>
    </source>
</evidence>
<dbReference type="EMBL" id="BARJ01000012">
    <property type="protein sequence ID" value="GEM17865.1"/>
    <property type="molecule type" value="Genomic_DNA"/>
</dbReference>
<protein>
    <recommendedName>
        <fullName evidence="1">Phage neck terminator protein gp12-like domain-containing protein</fullName>
    </recommendedName>
</protein>
<dbReference type="Proteomes" id="UP000484858">
    <property type="component" value="Unassembled WGS sequence"/>
</dbReference>
<dbReference type="NCBIfam" id="NF047498">
    <property type="entry name" value="LIC_12616_fam"/>
    <property type="match status" value="1"/>
</dbReference>
<evidence type="ECO:0000313" key="2">
    <source>
        <dbReference type="EMBL" id="GEM17865.1"/>
    </source>
</evidence>